<dbReference type="PANTHER" id="PTHR46630:SF1">
    <property type="entry name" value="TETRATRICOPEPTIDE REPEAT PROTEIN 29"/>
    <property type="match status" value="1"/>
</dbReference>
<evidence type="ECO:0000256" key="4">
    <source>
        <dbReference type="ARBA" id="ARBA00022803"/>
    </source>
</evidence>
<comment type="similarity">
    <text evidence="5">Belongs to the Rap family.</text>
</comment>
<protein>
    <recommendedName>
        <fullName evidence="6">HTH cro/C1-type domain-containing protein</fullName>
    </recommendedName>
</protein>
<name>A0A1Y0IHI5_9BACL</name>
<keyword evidence="3" id="KW-0677">Repeat</keyword>
<evidence type="ECO:0000256" key="2">
    <source>
        <dbReference type="ARBA" id="ARBA00022490"/>
    </source>
</evidence>
<dbReference type="SUPFAM" id="SSF47413">
    <property type="entry name" value="lambda repressor-like DNA-binding domains"/>
    <property type="match status" value="1"/>
</dbReference>
<comment type="subcellular location">
    <subcellularLocation>
        <location evidence="1">Cytoplasm</location>
    </subcellularLocation>
</comment>
<evidence type="ECO:0000259" key="6">
    <source>
        <dbReference type="PROSITE" id="PS50943"/>
    </source>
</evidence>
<dbReference type="KEGG" id="tum:CBW65_01960"/>
<keyword evidence="4" id="KW-0802">TPR repeat</keyword>
<dbReference type="Gene3D" id="1.10.260.40">
    <property type="entry name" value="lambda repressor-like DNA-binding domains"/>
    <property type="match status" value="1"/>
</dbReference>
<dbReference type="InterPro" id="IPR010982">
    <property type="entry name" value="Lambda_DNA-bd_dom_sf"/>
</dbReference>
<keyword evidence="2" id="KW-0963">Cytoplasm</keyword>
<accession>A0A1Y0IHI5</accession>
<dbReference type="InterPro" id="IPR019734">
    <property type="entry name" value="TPR_rpt"/>
</dbReference>
<dbReference type="InterPro" id="IPR051476">
    <property type="entry name" value="Bac_ResReg_Asp_Phosphatase"/>
</dbReference>
<evidence type="ECO:0000256" key="5">
    <source>
        <dbReference type="ARBA" id="ARBA00038253"/>
    </source>
</evidence>
<dbReference type="CDD" id="cd00093">
    <property type="entry name" value="HTH_XRE"/>
    <property type="match status" value="1"/>
</dbReference>
<organism evidence="7 8">
    <name type="scientific">Tumebacillus avium</name>
    <dbReference type="NCBI Taxonomy" id="1903704"/>
    <lineage>
        <taxon>Bacteria</taxon>
        <taxon>Bacillati</taxon>
        <taxon>Bacillota</taxon>
        <taxon>Bacilli</taxon>
        <taxon>Bacillales</taxon>
        <taxon>Alicyclobacillaceae</taxon>
        <taxon>Tumebacillus</taxon>
    </lineage>
</organism>
<evidence type="ECO:0000256" key="1">
    <source>
        <dbReference type="ARBA" id="ARBA00004496"/>
    </source>
</evidence>
<gene>
    <name evidence="7" type="ORF">CBW65_01960</name>
</gene>
<dbReference type="Gene3D" id="1.25.40.10">
    <property type="entry name" value="Tetratricopeptide repeat domain"/>
    <property type="match status" value="3"/>
</dbReference>
<evidence type="ECO:0000313" key="7">
    <source>
        <dbReference type="EMBL" id="ARU59961.1"/>
    </source>
</evidence>
<dbReference type="GO" id="GO:0005737">
    <property type="term" value="C:cytoplasm"/>
    <property type="evidence" value="ECO:0007669"/>
    <property type="project" value="UniProtKB-SubCell"/>
</dbReference>
<dbReference type="SUPFAM" id="SSF48452">
    <property type="entry name" value="TPR-like"/>
    <property type="match status" value="2"/>
</dbReference>
<evidence type="ECO:0000313" key="8">
    <source>
        <dbReference type="Proteomes" id="UP000195437"/>
    </source>
</evidence>
<keyword evidence="8" id="KW-1185">Reference proteome</keyword>
<dbReference type="InterPro" id="IPR001387">
    <property type="entry name" value="Cro/C1-type_HTH"/>
</dbReference>
<dbReference type="Pfam" id="PF13424">
    <property type="entry name" value="TPR_12"/>
    <property type="match status" value="1"/>
</dbReference>
<dbReference type="GO" id="GO:0003677">
    <property type="term" value="F:DNA binding"/>
    <property type="evidence" value="ECO:0007669"/>
    <property type="project" value="InterPro"/>
</dbReference>
<sequence>MKESTIGARIREFRMKKGITQVELSKGICTPSMISQIEADRARPSYRVLAGIAERLDVAMEYLLKDLHLDMEVTSKFKMALGMVYAGQYLSAIPLLEEVREQANGQISWMDLMMELGVCYLETGRGKQATEIFQEVQESALLGKEQERLVRVLMLLGDAALRGKEYTLALFHTSRALEAFGEIEDGATTVRLELLTQMAAIYQKMGKAEEAVRYYMEAVLFCEGVEDLEQKGNLYLQIAVTAHRQQKYELAEEYSTKALALLSEVKEQEKAMDWKRQLVLLRKDSQGDSVRHLVEMAEQYEKRNDLARAGEVYADLAALCLDSQKNDEAGAFSEKARLMLPHDHQAVGKVYRVLGLLQFGRGELEKGWKYLQQAMTIFEKHDLLAEMEEVALKLAGVLEQQGEYQEALRIVNGLHVTMVGKLQERGIVL</sequence>
<dbReference type="PROSITE" id="PS50943">
    <property type="entry name" value="HTH_CROC1"/>
    <property type="match status" value="1"/>
</dbReference>
<dbReference type="SMART" id="SM00028">
    <property type="entry name" value="TPR"/>
    <property type="match status" value="4"/>
</dbReference>
<dbReference type="RefSeq" id="WP_087455350.1">
    <property type="nucleotide sequence ID" value="NZ_CP021434.1"/>
</dbReference>
<dbReference type="SMART" id="SM00530">
    <property type="entry name" value="HTH_XRE"/>
    <property type="match status" value="1"/>
</dbReference>
<dbReference type="Pfam" id="PF01381">
    <property type="entry name" value="HTH_3"/>
    <property type="match status" value="1"/>
</dbReference>
<feature type="domain" description="HTH cro/C1-type" evidence="6">
    <location>
        <begin position="10"/>
        <end position="63"/>
    </location>
</feature>
<dbReference type="AlphaFoldDB" id="A0A1Y0IHI5"/>
<evidence type="ECO:0000256" key="3">
    <source>
        <dbReference type="ARBA" id="ARBA00022737"/>
    </source>
</evidence>
<dbReference type="Proteomes" id="UP000195437">
    <property type="component" value="Chromosome"/>
</dbReference>
<dbReference type="InterPro" id="IPR011990">
    <property type="entry name" value="TPR-like_helical_dom_sf"/>
</dbReference>
<dbReference type="PANTHER" id="PTHR46630">
    <property type="entry name" value="TETRATRICOPEPTIDE REPEAT PROTEIN 29"/>
    <property type="match status" value="1"/>
</dbReference>
<dbReference type="OrthoDB" id="2470999at2"/>
<dbReference type="EMBL" id="CP021434">
    <property type="protein sequence ID" value="ARU59961.1"/>
    <property type="molecule type" value="Genomic_DNA"/>
</dbReference>
<proteinExistence type="inferred from homology"/>
<reference evidence="8" key="1">
    <citation type="submission" date="2017-05" db="EMBL/GenBank/DDBJ databases">
        <authorList>
            <person name="Sung H."/>
        </authorList>
    </citation>
    <scope>NUCLEOTIDE SEQUENCE [LARGE SCALE GENOMIC DNA]</scope>
    <source>
        <strain evidence="8">AR23208</strain>
    </source>
</reference>